<proteinExistence type="predicted"/>
<feature type="compositionally biased region" description="Basic residues" evidence="1">
    <location>
        <begin position="36"/>
        <end position="46"/>
    </location>
</feature>
<feature type="region of interest" description="Disordered" evidence="1">
    <location>
        <begin position="20"/>
        <end position="50"/>
    </location>
</feature>
<dbReference type="PaxDb" id="3708-A0A078GI98"/>
<evidence type="ECO:0000313" key="3">
    <source>
        <dbReference type="Proteomes" id="UP000028999"/>
    </source>
</evidence>
<name>A0A078GI98_BRANA</name>
<organism evidence="2 3">
    <name type="scientific">Brassica napus</name>
    <name type="common">Rape</name>
    <dbReference type="NCBI Taxonomy" id="3708"/>
    <lineage>
        <taxon>Eukaryota</taxon>
        <taxon>Viridiplantae</taxon>
        <taxon>Streptophyta</taxon>
        <taxon>Embryophyta</taxon>
        <taxon>Tracheophyta</taxon>
        <taxon>Spermatophyta</taxon>
        <taxon>Magnoliopsida</taxon>
        <taxon>eudicotyledons</taxon>
        <taxon>Gunneridae</taxon>
        <taxon>Pentapetalae</taxon>
        <taxon>rosids</taxon>
        <taxon>malvids</taxon>
        <taxon>Brassicales</taxon>
        <taxon>Brassicaceae</taxon>
        <taxon>Brassiceae</taxon>
        <taxon>Brassica</taxon>
    </lineage>
</organism>
<dbReference type="EMBL" id="LK032157">
    <property type="protein sequence ID" value="CDY24353.1"/>
    <property type="molecule type" value="Genomic_DNA"/>
</dbReference>
<evidence type="ECO:0000256" key="1">
    <source>
        <dbReference type="SAM" id="MobiDB-lite"/>
    </source>
</evidence>
<dbReference type="Gramene" id="CDY24353">
    <property type="protein sequence ID" value="CDY24353"/>
    <property type="gene ID" value="GSBRNA2T00026562001"/>
</dbReference>
<gene>
    <name evidence="2" type="primary">BnaA07g02780D</name>
    <name evidence="2" type="ORF">GSBRNA2T00026562001</name>
</gene>
<accession>A0A078GI98</accession>
<reference evidence="2 3" key="1">
    <citation type="journal article" date="2014" name="Science">
        <title>Plant genetics. Early allopolyploid evolution in the post-Neolithic Brassica napus oilseed genome.</title>
        <authorList>
            <person name="Chalhoub B."/>
            <person name="Denoeud F."/>
            <person name="Liu S."/>
            <person name="Parkin I.A."/>
            <person name="Tang H."/>
            <person name="Wang X."/>
            <person name="Chiquet J."/>
            <person name="Belcram H."/>
            <person name="Tong C."/>
            <person name="Samans B."/>
            <person name="Correa M."/>
            <person name="Da Silva C."/>
            <person name="Just J."/>
            <person name="Falentin C."/>
            <person name="Koh C.S."/>
            <person name="Le Clainche I."/>
            <person name="Bernard M."/>
            <person name="Bento P."/>
            <person name="Noel B."/>
            <person name="Labadie K."/>
            <person name="Alberti A."/>
            <person name="Charles M."/>
            <person name="Arnaud D."/>
            <person name="Guo H."/>
            <person name="Daviaud C."/>
            <person name="Alamery S."/>
            <person name="Jabbari K."/>
            <person name="Zhao M."/>
            <person name="Edger P.P."/>
            <person name="Chelaifa H."/>
            <person name="Tack D."/>
            <person name="Lassalle G."/>
            <person name="Mestiri I."/>
            <person name="Schnel N."/>
            <person name="Le Paslier M.C."/>
            <person name="Fan G."/>
            <person name="Renault V."/>
            <person name="Bayer P.E."/>
            <person name="Golicz A.A."/>
            <person name="Manoli S."/>
            <person name="Lee T.H."/>
            <person name="Thi V.H."/>
            <person name="Chalabi S."/>
            <person name="Hu Q."/>
            <person name="Fan C."/>
            <person name="Tollenaere R."/>
            <person name="Lu Y."/>
            <person name="Battail C."/>
            <person name="Shen J."/>
            <person name="Sidebottom C.H."/>
            <person name="Wang X."/>
            <person name="Canaguier A."/>
            <person name="Chauveau A."/>
            <person name="Berard A."/>
            <person name="Deniot G."/>
            <person name="Guan M."/>
            <person name="Liu Z."/>
            <person name="Sun F."/>
            <person name="Lim Y.P."/>
            <person name="Lyons E."/>
            <person name="Town C.D."/>
            <person name="Bancroft I."/>
            <person name="Wang X."/>
            <person name="Meng J."/>
            <person name="Ma J."/>
            <person name="Pires J.C."/>
            <person name="King G.J."/>
            <person name="Brunel D."/>
            <person name="Delourme R."/>
            <person name="Renard M."/>
            <person name="Aury J.M."/>
            <person name="Adams K.L."/>
            <person name="Batley J."/>
            <person name="Snowdon R.J."/>
            <person name="Tost J."/>
            <person name="Edwards D."/>
            <person name="Zhou Y."/>
            <person name="Hua W."/>
            <person name="Sharpe A.G."/>
            <person name="Paterson A.H."/>
            <person name="Guan C."/>
            <person name="Wincker P."/>
        </authorList>
    </citation>
    <scope>NUCLEOTIDE SEQUENCE [LARGE SCALE GENOMIC DNA]</scope>
    <source>
        <strain evidence="3">cv. Darmor-bzh</strain>
    </source>
</reference>
<keyword evidence="3" id="KW-1185">Reference proteome</keyword>
<sequence>MDLTFHLELFDEAVARQVSRTSGSRNLRRDDDSAKSKRRTSGSRNRRRDDDSANLWVENFGGDNQKEKKTRLGFIGFIGFIGRKGLGFVESELFLQEP</sequence>
<evidence type="ECO:0000313" key="2">
    <source>
        <dbReference type="EMBL" id="CDY24353.1"/>
    </source>
</evidence>
<dbReference type="Proteomes" id="UP000028999">
    <property type="component" value="Unassembled WGS sequence"/>
</dbReference>
<protein>
    <submittedName>
        <fullName evidence="2">BnaA07g02780D protein</fullName>
    </submittedName>
</protein>
<dbReference type="AlphaFoldDB" id="A0A078GI98"/>